<feature type="domain" description="Solute-binding protein family 3/N-terminal" evidence="3">
    <location>
        <begin position="74"/>
        <end position="299"/>
    </location>
</feature>
<dbReference type="Pfam" id="PF00497">
    <property type="entry name" value="SBP_bac_3"/>
    <property type="match status" value="1"/>
</dbReference>
<proteinExistence type="inferred from homology"/>
<gene>
    <name evidence="4" type="ORF">GCM10022277_28440</name>
</gene>
<dbReference type="InterPro" id="IPR001638">
    <property type="entry name" value="Solute-binding_3/MltF_N"/>
</dbReference>
<dbReference type="SUPFAM" id="SSF53850">
    <property type="entry name" value="Periplasmic binding protein-like II"/>
    <property type="match status" value="1"/>
</dbReference>
<protein>
    <recommendedName>
        <fullName evidence="3">Solute-binding protein family 3/N-terminal domain-containing protein</fullName>
    </recommendedName>
</protein>
<evidence type="ECO:0000256" key="1">
    <source>
        <dbReference type="ARBA" id="ARBA00010333"/>
    </source>
</evidence>
<dbReference type="SMART" id="SM00062">
    <property type="entry name" value="PBPb"/>
    <property type="match status" value="1"/>
</dbReference>
<evidence type="ECO:0000313" key="4">
    <source>
        <dbReference type="EMBL" id="GAA3930078.1"/>
    </source>
</evidence>
<reference evidence="5" key="1">
    <citation type="journal article" date="2019" name="Int. J. Syst. Evol. Microbiol.">
        <title>The Global Catalogue of Microorganisms (GCM) 10K type strain sequencing project: providing services to taxonomists for standard genome sequencing and annotation.</title>
        <authorList>
            <consortium name="The Broad Institute Genomics Platform"/>
            <consortium name="The Broad Institute Genome Sequencing Center for Infectious Disease"/>
            <person name="Wu L."/>
            <person name="Ma J."/>
        </authorList>
    </citation>
    <scope>NUCLEOTIDE SEQUENCE [LARGE SCALE GENOMIC DNA]</scope>
    <source>
        <strain evidence="5">JCM 17551</strain>
    </source>
</reference>
<evidence type="ECO:0000313" key="5">
    <source>
        <dbReference type="Proteomes" id="UP001501565"/>
    </source>
</evidence>
<dbReference type="EMBL" id="BAABBN010000007">
    <property type="protein sequence ID" value="GAA3930078.1"/>
    <property type="molecule type" value="Genomic_DNA"/>
</dbReference>
<dbReference type="Proteomes" id="UP001501565">
    <property type="component" value="Unassembled WGS sequence"/>
</dbReference>
<evidence type="ECO:0000259" key="3">
    <source>
        <dbReference type="SMART" id="SM00062"/>
    </source>
</evidence>
<comment type="caution">
    <text evidence="4">The sequence shown here is derived from an EMBL/GenBank/DDBJ whole genome shotgun (WGS) entry which is preliminary data.</text>
</comment>
<keyword evidence="5" id="KW-1185">Reference proteome</keyword>
<accession>A0ABP7MU89</accession>
<dbReference type="Gene3D" id="3.40.190.10">
    <property type="entry name" value="Periplasmic binding protein-like II"/>
    <property type="match status" value="2"/>
</dbReference>
<name>A0ABP7MU89_9GAMM</name>
<dbReference type="PANTHER" id="PTHR35936:SF25">
    <property type="entry name" value="ABC TRANSPORTER SUBSTRATE-BINDING PROTEIN"/>
    <property type="match status" value="1"/>
</dbReference>
<organism evidence="4 5">
    <name type="scientific">Litoribacillus peritrichatus</name>
    <dbReference type="NCBI Taxonomy" id="718191"/>
    <lineage>
        <taxon>Bacteria</taxon>
        <taxon>Pseudomonadati</taxon>
        <taxon>Pseudomonadota</taxon>
        <taxon>Gammaproteobacteria</taxon>
        <taxon>Oceanospirillales</taxon>
        <taxon>Oceanospirillaceae</taxon>
        <taxon>Litoribacillus</taxon>
    </lineage>
</organism>
<sequence>MPRLLIDGMSCRAESLTHKNNKIRSIVKTESPERMSRPLLNKVVKFLLAGIVVCLHSALVNADELLHVRPAIPPIEIVTLDYPPYEYEEDGVIKGIAVDLVEEAFDRLNQPINIRMVPWARALALVEEGKADAIFTAYKTPERELFCDYSNEVLIDQTVSLFVRSDSTIEFDGNLSLMEGYTFGTVRKISYGSVFDQAVEQGMISHIEETRSGEKNMAMLILNRVDILVSNKYGAYDILNKLGREDDVRELDPEVQTVPSYLAFSKKRGLGHIRDQFDFTLKEMKMDGTYQKIIDAHFDH</sequence>
<keyword evidence="2" id="KW-0732">Signal</keyword>
<evidence type="ECO:0000256" key="2">
    <source>
        <dbReference type="ARBA" id="ARBA00022729"/>
    </source>
</evidence>
<dbReference type="PANTHER" id="PTHR35936">
    <property type="entry name" value="MEMBRANE-BOUND LYTIC MUREIN TRANSGLYCOSYLASE F"/>
    <property type="match status" value="1"/>
</dbReference>
<comment type="similarity">
    <text evidence="1">Belongs to the bacterial solute-binding protein 3 family.</text>
</comment>